<dbReference type="RefSeq" id="WP_249299208.1">
    <property type="nucleotide sequence ID" value="NZ_JACRSP010000001.1"/>
</dbReference>
<evidence type="ECO:0000313" key="2">
    <source>
        <dbReference type="Proteomes" id="UP000620366"/>
    </source>
</evidence>
<proteinExistence type="predicted"/>
<organism evidence="1 2">
    <name type="scientific">Feifania hominis</name>
    <dbReference type="NCBI Taxonomy" id="2763660"/>
    <lineage>
        <taxon>Bacteria</taxon>
        <taxon>Bacillati</taxon>
        <taxon>Bacillota</taxon>
        <taxon>Clostridia</taxon>
        <taxon>Eubacteriales</taxon>
        <taxon>Feifaniaceae</taxon>
        <taxon>Feifania</taxon>
    </lineage>
</organism>
<dbReference type="Pfam" id="PF07873">
    <property type="entry name" value="YabP"/>
    <property type="match status" value="1"/>
</dbReference>
<gene>
    <name evidence="1" type="ORF">H8695_02065</name>
</gene>
<reference evidence="1" key="1">
    <citation type="submission" date="2020-08" db="EMBL/GenBank/DDBJ databases">
        <title>Genome public.</title>
        <authorList>
            <person name="Liu C."/>
            <person name="Sun Q."/>
        </authorList>
    </citation>
    <scope>NUCLEOTIDE SEQUENCE</scope>
    <source>
        <strain evidence="1">BX7</strain>
    </source>
</reference>
<comment type="caution">
    <text evidence="1">The sequence shown here is derived from an EMBL/GenBank/DDBJ whole genome shotgun (WGS) entry which is preliminary data.</text>
</comment>
<evidence type="ECO:0000313" key="1">
    <source>
        <dbReference type="EMBL" id="MBC8535479.1"/>
    </source>
</evidence>
<protein>
    <submittedName>
        <fullName evidence="1">YabP/YqfC family sporulation protein</fullName>
    </submittedName>
</protein>
<dbReference type="EMBL" id="JACRSP010000001">
    <property type="protein sequence ID" value="MBC8535479.1"/>
    <property type="molecule type" value="Genomic_DNA"/>
</dbReference>
<accession>A0A926DCU8</accession>
<sequence>MARRTKDSDHRGIRERIADISQALDIPSDALTGGSRIELLGNRALTVESHKGILEYNDDCIRLSGGNVVIVVRGKNLNLKNLTAEYAEITGFIVGIDFTA</sequence>
<dbReference type="Proteomes" id="UP000620366">
    <property type="component" value="Unassembled WGS sequence"/>
</dbReference>
<dbReference type="AlphaFoldDB" id="A0A926DCU8"/>
<dbReference type="InterPro" id="IPR022476">
    <property type="entry name" value="Spore_YabP/YqfC"/>
</dbReference>
<name>A0A926DCU8_9FIRM</name>
<keyword evidence="2" id="KW-1185">Reference proteome</keyword>